<dbReference type="EMBL" id="VSTH01000051">
    <property type="protein sequence ID" value="TYO65453.1"/>
    <property type="molecule type" value="Genomic_DNA"/>
</dbReference>
<evidence type="ECO:0000313" key="2">
    <source>
        <dbReference type="Proteomes" id="UP000324797"/>
    </source>
</evidence>
<accession>A0A5S4YN77</accession>
<keyword evidence="2" id="KW-1185">Reference proteome</keyword>
<dbReference type="AlphaFoldDB" id="A0A5S4YN77"/>
<comment type="caution">
    <text evidence="1">The sequence shown here is derived from an EMBL/GenBank/DDBJ whole genome shotgun (WGS) entry which is preliminary data.</text>
</comment>
<reference evidence="1 2" key="1">
    <citation type="submission" date="2019-08" db="EMBL/GenBank/DDBJ databases">
        <title>Bradyrhizobium hipponensis sp. nov., a rhizobium isolated from a Lupinus angustifolius root nodule in Tunisia.</title>
        <authorList>
            <person name="Off K."/>
            <person name="Rejili M."/>
            <person name="Mars M."/>
            <person name="Brachmann A."/>
            <person name="Marin M."/>
        </authorList>
    </citation>
    <scope>NUCLEOTIDE SEQUENCE [LARGE SCALE GENOMIC DNA]</scope>
    <source>
        <strain evidence="2">aSej3</strain>
    </source>
</reference>
<protein>
    <submittedName>
        <fullName evidence="1">Uncharacterized protein</fullName>
    </submittedName>
</protein>
<gene>
    <name evidence="1" type="ORF">FXV83_16085</name>
</gene>
<name>A0A5S4YN77_9BRAD</name>
<dbReference type="Proteomes" id="UP000324797">
    <property type="component" value="Unassembled WGS sequence"/>
</dbReference>
<dbReference type="RefSeq" id="WP_148740387.1">
    <property type="nucleotide sequence ID" value="NZ_VSTH01000051.1"/>
</dbReference>
<evidence type="ECO:0000313" key="1">
    <source>
        <dbReference type="EMBL" id="TYO65453.1"/>
    </source>
</evidence>
<sequence>MIGHLKLLNVRPVSRNSGAERLGEEWRPEEDAILKDNRVLSAKELTRLLPGRTQRAISARSLRLGIIKLWLDSELDVIRNHPNKTARQLMELIPGRTVKSIQWQRRKMGLTYVPLTHKPTGPKSDRKLTRTGNPVVDSIITRCEEDGISLTGIDRELGTGHYFQSKPKTAVLSHIAKAVAFFGGRALLIDEVANITIDWNDV</sequence>
<proteinExistence type="predicted"/>
<organism evidence="1 2">
    <name type="scientific">Bradyrhizobium hipponense</name>
    <dbReference type="NCBI Taxonomy" id="2605638"/>
    <lineage>
        <taxon>Bacteria</taxon>
        <taxon>Pseudomonadati</taxon>
        <taxon>Pseudomonadota</taxon>
        <taxon>Alphaproteobacteria</taxon>
        <taxon>Hyphomicrobiales</taxon>
        <taxon>Nitrobacteraceae</taxon>
        <taxon>Bradyrhizobium</taxon>
    </lineage>
</organism>